<dbReference type="Proteomes" id="UP000634136">
    <property type="component" value="Unassembled WGS sequence"/>
</dbReference>
<comment type="caution">
    <text evidence="2">The sequence shown here is derived from an EMBL/GenBank/DDBJ whole genome shotgun (WGS) entry which is preliminary data.</text>
</comment>
<dbReference type="SUPFAM" id="SSF56219">
    <property type="entry name" value="DNase I-like"/>
    <property type="match status" value="1"/>
</dbReference>
<gene>
    <name evidence="2" type="ORF">G2W53_014137</name>
</gene>
<keyword evidence="3" id="KW-1185">Reference proteome</keyword>
<dbReference type="InterPro" id="IPR036691">
    <property type="entry name" value="Endo/exonu/phosph_ase_sf"/>
</dbReference>
<dbReference type="AlphaFoldDB" id="A0A834WSX4"/>
<proteinExistence type="predicted"/>
<sequence>MNCIVWNFRGTGAKSFPGLIRDLKRRFHVDFLALVETRQEGFSAQRIMDKFGFDNREIVEAVGFSGGIWCLWRNVGSRIRVVQKHNQFIHFHILENRRSWFLTVVYGSPHYAQRRELWSNLKDIGMSMVDPWCIIGDFNAFLFHHEKFGGSANGSRPDRHFLDMVDANSLVDLGFFGLGFTWKRNGVAARLDSALANTRWRSLFPEASVMHLPPLKSDHSPILVRTHDGDWHWSLTTFQDKIKVWNRAVVGNIFRKKERLLKRLQGIHEKLSSGPNLFLSNLQEDLWMEYDNGLTQEEILWMQKSREQWIVNGDRNTRYFHISTMIIQEIMIFWVTSLPSMTEISLPAQD</sequence>
<dbReference type="GO" id="GO:0003964">
    <property type="term" value="F:RNA-directed DNA polymerase activity"/>
    <property type="evidence" value="ECO:0007669"/>
    <property type="project" value="UniProtKB-KW"/>
</dbReference>
<evidence type="ECO:0000313" key="3">
    <source>
        <dbReference type="Proteomes" id="UP000634136"/>
    </source>
</evidence>
<dbReference type="EMBL" id="JAAIUW010000005">
    <property type="protein sequence ID" value="KAF7831804.1"/>
    <property type="molecule type" value="Genomic_DNA"/>
</dbReference>
<name>A0A834WSX4_9FABA</name>
<dbReference type="PANTHER" id="PTHR35218">
    <property type="entry name" value="RNASE H DOMAIN-CONTAINING PROTEIN"/>
    <property type="match status" value="1"/>
</dbReference>
<organism evidence="2 3">
    <name type="scientific">Senna tora</name>
    <dbReference type="NCBI Taxonomy" id="362788"/>
    <lineage>
        <taxon>Eukaryota</taxon>
        <taxon>Viridiplantae</taxon>
        <taxon>Streptophyta</taxon>
        <taxon>Embryophyta</taxon>
        <taxon>Tracheophyta</taxon>
        <taxon>Spermatophyta</taxon>
        <taxon>Magnoliopsida</taxon>
        <taxon>eudicotyledons</taxon>
        <taxon>Gunneridae</taxon>
        <taxon>Pentapetalae</taxon>
        <taxon>rosids</taxon>
        <taxon>fabids</taxon>
        <taxon>Fabales</taxon>
        <taxon>Fabaceae</taxon>
        <taxon>Caesalpinioideae</taxon>
        <taxon>Cassia clade</taxon>
        <taxon>Senna</taxon>
    </lineage>
</organism>
<dbReference type="OrthoDB" id="1720282at2759"/>
<evidence type="ECO:0000259" key="1">
    <source>
        <dbReference type="Pfam" id="PF03372"/>
    </source>
</evidence>
<evidence type="ECO:0000313" key="2">
    <source>
        <dbReference type="EMBL" id="KAF7831804.1"/>
    </source>
</evidence>
<dbReference type="PANTHER" id="PTHR35218:SF9">
    <property type="entry name" value="ENDONUCLEASE_EXONUCLEASE_PHOSPHATASE DOMAIN-CONTAINING PROTEIN"/>
    <property type="match status" value="1"/>
</dbReference>
<dbReference type="Pfam" id="PF03372">
    <property type="entry name" value="Exo_endo_phos"/>
    <property type="match status" value="1"/>
</dbReference>
<keyword evidence="2" id="KW-0808">Transferase</keyword>
<feature type="domain" description="Endonuclease/exonuclease/phosphatase" evidence="1">
    <location>
        <begin position="6"/>
        <end position="219"/>
    </location>
</feature>
<protein>
    <submittedName>
        <fullName evidence="2">RNA-directed DNA polymerase</fullName>
    </submittedName>
</protein>
<dbReference type="Gene3D" id="3.60.10.10">
    <property type="entry name" value="Endonuclease/exonuclease/phosphatase"/>
    <property type="match status" value="1"/>
</dbReference>
<dbReference type="InterPro" id="IPR005135">
    <property type="entry name" value="Endo/exonuclease/phosphatase"/>
</dbReference>
<reference evidence="2" key="1">
    <citation type="submission" date="2020-09" db="EMBL/GenBank/DDBJ databases">
        <title>Genome-Enabled Discovery of Anthraquinone Biosynthesis in Senna tora.</title>
        <authorList>
            <person name="Kang S.-H."/>
            <person name="Pandey R.P."/>
            <person name="Lee C.-M."/>
            <person name="Sim J.-S."/>
            <person name="Jeong J.-T."/>
            <person name="Choi B.-S."/>
            <person name="Jung M."/>
            <person name="Ginzburg D."/>
            <person name="Zhao K."/>
            <person name="Won S.Y."/>
            <person name="Oh T.-J."/>
            <person name="Yu Y."/>
            <person name="Kim N.-H."/>
            <person name="Lee O.R."/>
            <person name="Lee T.-H."/>
            <person name="Bashyal P."/>
            <person name="Kim T.-S."/>
            <person name="Lee W.-H."/>
            <person name="Kawkins C."/>
            <person name="Kim C.-K."/>
            <person name="Kim J.S."/>
            <person name="Ahn B.O."/>
            <person name="Rhee S.Y."/>
            <person name="Sohng J.K."/>
        </authorList>
    </citation>
    <scope>NUCLEOTIDE SEQUENCE</scope>
    <source>
        <tissue evidence="2">Leaf</tissue>
    </source>
</reference>
<keyword evidence="2" id="KW-0548">Nucleotidyltransferase</keyword>
<keyword evidence="2" id="KW-0695">RNA-directed DNA polymerase</keyword>
<accession>A0A834WSX4</accession>